<organism evidence="4 5">
    <name type="scientific">Arsukibacterium ikkense</name>
    <dbReference type="NCBI Taxonomy" id="336831"/>
    <lineage>
        <taxon>Bacteria</taxon>
        <taxon>Pseudomonadati</taxon>
        <taxon>Pseudomonadota</taxon>
        <taxon>Gammaproteobacteria</taxon>
        <taxon>Chromatiales</taxon>
        <taxon>Chromatiaceae</taxon>
        <taxon>Arsukibacterium</taxon>
    </lineage>
</organism>
<dbReference type="NCBIfam" id="NF041518">
    <property type="entry name" value="choice_anch_Q"/>
    <property type="match status" value="1"/>
</dbReference>
<reference evidence="4 5" key="1">
    <citation type="submission" date="2015-03" db="EMBL/GenBank/DDBJ databases">
        <title>Draft genome sequences of two protease-producing strains of Arsukibacterium isolated from two cold and alkaline environments.</title>
        <authorList>
            <person name="Lylloff J.E."/>
            <person name="Skov L.B."/>
            <person name="Jepsen M."/>
            <person name="Hallin P.F."/>
            <person name="Sorensen S.J."/>
            <person name="Stougaard P."/>
            <person name="Glaring M.A."/>
        </authorList>
    </citation>
    <scope>NUCLEOTIDE SEQUENCE [LARGE SCALE GENOMIC DNA]</scope>
    <source>
        <strain evidence="4 5">GCM72</strain>
    </source>
</reference>
<name>A0A0M2V8I1_9GAMM</name>
<evidence type="ECO:0000256" key="2">
    <source>
        <dbReference type="SAM" id="SignalP"/>
    </source>
</evidence>
<evidence type="ECO:0000313" key="5">
    <source>
        <dbReference type="Proteomes" id="UP000034228"/>
    </source>
</evidence>
<dbReference type="Gene3D" id="2.60.40.4270">
    <property type="entry name" value="Listeria-Bacteroides repeat domain"/>
    <property type="match status" value="5"/>
</dbReference>
<dbReference type="PATRIC" id="fig|336831.14.peg.2268"/>
<dbReference type="EMBL" id="LAHO01000001">
    <property type="protein sequence ID" value="KKO47137.1"/>
    <property type="molecule type" value="Genomic_DNA"/>
</dbReference>
<dbReference type="SUPFAM" id="SSF51126">
    <property type="entry name" value="Pectin lyase-like"/>
    <property type="match status" value="1"/>
</dbReference>
<keyword evidence="5" id="KW-1185">Reference proteome</keyword>
<evidence type="ECO:0000313" key="4">
    <source>
        <dbReference type="EMBL" id="KKO47137.1"/>
    </source>
</evidence>
<feature type="chain" id="PRO_5005644449" description="Bacterial repeat domain-containing protein" evidence="2">
    <location>
        <begin position="26"/>
        <end position="1629"/>
    </location>
</feature>
<dbReference type="OrthoDB" id="5762010at2"/>
<dbReference type="Gene3D" id="2.160.20.10">
    <property type="entry name" value="Single-stranded right-handed beta-helix, Pectin lyase-like"/>
    <property type="match status" value="1"/>
</dbReference>
<dbReference type="InterPro" id="IPR042229">
    <property type="entry name" value="Listeria/Bacterioides_rpt_sf"/>
</dbReference>
<comment type="caution">
    <text evidence="4">The sequence shown here is derived from an EMBL/GenBank/DDBJ whole genome shotgun (WGS) entry which is preliminary data.</text>
</comment>
<protein>
    <recommendedName>
        <fullName evidence="3">Bacterial repeat domain-containing protein</fullName>
    </recommendedName>
</protein>
<gene>
    <name evidence="4" type="ORF">WG68_00315</name>
</gene>
<dbReference type="STRING" id="336831.WG68_00315"/>
<accession>A0A0M2V8I1</accession>
<dbReference type="GO" id="GO:0030313">
    <property type="term" value="C:cell envelope"/>
    <property type="evidence" value="ECO:0007669"/>
    <property type="project" value="UniProtKB-SubCell"/>
</dbReference>
<dbReference type="InterPro" id="IPR011050">
    <property type="entry name" value="Pectin_lyase_fold/virulence"/>
</dbReference>
<dbReference type="Pfam" id="PF18998">
    <property type="entry name" value="Flg_new_2"/>
    <property type="match status" value="1"/>
</dbReference>
<dbReference type="Proteomes" id="UP000034228">
    <property type="component" value="Unassembled WGS sequence"/>
</dbReference>
<feature type="domain" description="Bacterial repeat" evidence="3">
    <location>
        <begin position="653"/>
        <end position="718"/>
    </location>
</feature>
<dbReference type="Pfam" id="PF09479">
    <property type="entry name" value="Flg_new"/>
    <property type="match status" value="6"/>
</dbReference>
<evidence type="ECO:0000256" key="1">
    <source>
        <dbReference type="ARBA" id="ARBA00004196"/>
    </source>
</evidence>
<dbReference type="InterPro" id="IPR059226">
    <property type="entry name" value="Choice_anch_Q_dom"/>
</dbReference>
<dbReference type="InterPro" id="IPR013378">
    <property type="entry name" value="InlB-like_B-rpt"/>
</dbReference>
<dbReference type="InterPro" id="IPR012334">
    <property type="entry name" value="Pectin_lyas_fold"/>
</dbReference>
<keyword evidence="2" id="KW-0732">Signal</keyword>
<evidence type="ECO:0000259" key="3">
    <source>
        <dbReference type="Pfam" id="PF18998"/>
    </source>
</evidence>
<comment type="subcellular location">
    <subcellularLocation>
        <location evidence="1">Cell envelope</location>
    </subcellularLocation>
</comment>
<dbReference type="InterPro" id="IPR044060">
    <property type="entry name" value="Bacterial_rp_domain"/>
</dbReference>
<feature type="signal peptide" evidence="2">
    <location>
        <begin position="1"/>
        <end position="25"/>
    </location>
</feature>
<sequence>MPLLNQLFKYLSLVCVVLFMAQAQANYLVSDAGEADANGIYLEYATQDGVPAYRKEGGAQTWFLYRCGGMWLIEPFDFCLRMNYYVFNDPDTPPATGWNGGPGPAPTVGPAGPLIGFSSKTLFESLSNDGRFQDTLTLTHNLLDGDGFTGLVGENLLATGKAALSNLPAGLSATLHFVSSSELELVLSGAALDSSQADNVSNLTLQFSNSAFLSGDASANTNAEIADLRLQFRDLHRVGTSDLYASIAAAVAAASPYDILQLAAETFTEKNINLTKALVIVGAGAEQTIIQAMATPQSEQGRIFSIGSGVAETIIDGVTLRNGYLTGQCCGGAIFAQSPLQINNSRLTNNRVESNSMFAGGAIFMGSTLTMKNTLVDGNSGHLASSARVFGGALVLNSSATAILINTTFTANSITAGVSGTDTLGGAIALYVTSSLTLINSTVTGNSSAGNGGGIGQFGAGGSVSLVNSIVSGNNAALSPATADLHIDTLTDLTISHSIIGFRTESNDESIDNLITGDPMLAALADNGGASHTFALLPGSPAISAGSSDADVPNKDQRSYWRLGAVDMGAYQANGFILTFNGNGADSGSPPLYQGAAMYPAENTLTKADHSFSGWNTVADGSGVAYAAGAAITPQAGTFTLYAQWQSALMQYVVTTQSENGTLVCTPNPADAGSAVSCQAQANEGFTFIGFSGDCSDYQCQFAAIDANKTVTAHYNVNNYTLSFDSAGGSAVTSASYGFGATVTTPAAPTREGYTFAGWTPALPASMPANNISVTAQWNVNTYSVSFDSAGGSAVASASYGFGAAVTTPAAPTREGYTFAGWTPALPATMPANDVTLVAQWDLNIYRVRFIDWDDSVLQQLMVEHGQSAVIPVLPERTGYHFTGWDQNLSPITQDIDVRALYEELAFTVSVNLTGAAQVTPASQTVLYGRTAAFAVLLENETDVVVVSGSCAASYAAGSINTAEVFADCELQVLIYDPVVIEADNLDAGPINQLRRFSVLSGSGDQRLLEADLMRSGRVAVLTEDETLSVLTQLADGSYQFVANKTGRYIFRFVDENSGELVEISFDIMPYLAFTSSRQQVEPEITSTVALWLSDEPIEYPVTADFAVSNAELSTLQLRIDSEHQLQRSYSVQSLAEGASIVIKAETVLNALVGSPNNHQLVLVDQPLALAISAKVTQQDTDTLVISRRNGRVDLAATELNNVAATYSWTAADLTLNVSAANAWFEPLNIDTGTYQILVHATDGRRDGQYQLQLRIIDDCPYQSCYSVSGIPAEVNPFSHTKNRLPVCPAALEEVTRVDNCQGQGLMYIEVPSLYTLALGLYAGDVSWSSKQFSVALNDGSLNDTGFAQIGFMVNLDILDLQVPGESVPVMLPLPIGTTIPANAVWRKFTNMQWHDFVEDANNQVQSAARAAMGQCPVVSSDVWEEGIIAGYDCIRLVIEDGGPNDDDSRANGVIRDPGVLAVRNSYTLTFDSNSGSAIAPVTQLYGSELDIAAPLRQGYSFIGWSPALPATMPEQDLTLVAQWQINQYQIRFDTAGGQALAPITLNFGSGINVPTPVRQGYTFTGWNPILPQSMPAQDLQVTAQWDKSSVVVKSSGGSMQMFWLCGLLILTVRRYVKTTQLNHENCGW</sequence>
<proteinExistence type="predicted"/>
<dbReference type="RefSeq" id="WP_046555667.1">
    <property type="nucleotide sequence ID" value="NZ_LAHO01000001.1"/>
</dbReference>